<gene>
    <name evidence="2" type="ORF">RFI_24143</name>
</gene>
<proteinExistence type="predicted"/>
<name>X6MHU0_RETFI</name>
<feature type="compositionally biased region" description="Basic and acidic residues" evidence="1">
    <location>
        <begin position="39"/>
        <end position="51"/>
    </location>
</feature>
<keyword evidence="3" id="KW-1185">Reference proteome</keyword>
<accession>X6MHU0</accession>
<evidence type="ECO:0000256" key="1">
    <source>
        <dbReference type="SAM" id="MobiDB-lite"/>
    </source>
</evidence>
<feature type="compositionally biased region" description="Basic and acidic residues" evidence="1">
    <location>
        <begin position="92"/>
        <end position="102"/>
    </location>
</feature>
<comment type="caution">
    <text evidence="2">The sequence shown here is derived from an EMBL/GenBank/DDBJ whole genome shotgun (WGS) entry which is preliminary data.</text>
</comment>
<feature type="non-terminal residue" evidence="2">
    <location>
        <position position="128"/>
    </location>
</feature>
<organism evidence="2 3">
    <name type="scientific">Reticulomyxa filosa</name>
    <dbReference type="NCBI Taxonomy" id="46433"/>
    <lineage>
        <taxon>Eukaryota</taxon>
        <taxon>Sar</taxon>
        <taxon>Rhizaria</taxon>
        <taxon>Retaria</taxon>
        <taxon>Foraminifera</taxon>
        <taxon>Monothalamids</taxon>
        <taxon>Reticulomyxidae</taxon>
        <taxon>Reticulomyxa</taxon>
    </lineage>
</organism>
<sequence length="128" mass="15181">MAQHERKEKEKRVSKKNKPQKTAYNMSIHHKKAKRKKLQKEEKREGDDIETDECKLKETNIAEFVALTSEEKEDIVKMIKSCKKINKKKKENTKPTIEKDGLDPENDEGQVEYKWKLIDPPPERLQHL</sequence>
<dbReference type="EMBL" id="ASPP01020727">
    <property type="protein sequence ID" value="ETO13231.1"/>
    <property type="molecule type" value="Genomic_DNA"/>
</dbReference>
<feature type="region of interest" description="Disordered" evidence="1">
    <location>
        <begin position="87"/>
        <end position="128"/>
    </location>
</feature>
<feature type="compositionally biased region" description="Basic and acidic residues" evidence="1">
    <location>
        <begin position="1"/>
        <end position="11"/>
    </location>
</feature>
<dbReference type="AlphaFoldDB" id="X6MHU0"/>
<protein>
    <submittedName>
        <fullName evidence="2">Uncharacterized protein</fullName>
    </submittedName>
</protein>
<feature type="compositionally biased region" description="Basic residues" evidence="1">
    <location>
        <begin position="28"/>
        <end position="38"/>
    </location>
</feature>
<evidence type="ECO:0000313" key="2">
    <source>
        <dbReference type="EMBL" id="ETO13231.1"/>
    </source>
</evidence>
<feature type="compositionally biased region" description="Basic and acidic residues" evidence="1">
    <location>
        <begin position="111"/>
        <end position="128"/>
    </location>
</feature>
<reference evidence="2 3" key="1">
    <citation type="journal article" date="2013" name="Curr. Biol.">
        <title>The Genome of the Foraminiferan Reticulomyxa filosa.</title>
        <authorList>
            <person name="Glockner G."/>
            <person name="Hulsmann N."/>
            <person name="Schleicher M."/>
            <person name="Noegel A.A."/>
            <person name="Eichinger L."/>
            <person name="Gallinger C."/>
            <person name="Pawlowski J."/>
            <person name="Sierra R."/>
            <person name="Euteneuer U."/>
            <person name="Pillet L."/>
            <person name="Moustafa A."/>
            <person name="Platzer M."/>
            <person name="Groth M."/>
            <person name="Szafranski K."/>
            <person name="Schliwa M."/>
        </authorList>
    </citation>
    <scope>NUCLEOTIDE SEQUENCE [LARGE SCALE GENOMIC DNA]</scope>
</reference>
<feature type="region of interest" description="Disordered" evidence="1">
    <location>
        <begin position="1"/>
        <end position="51"/>
    </location>
</feature>
<dbReference type="Proteomes" id="UP000023152">
    <property type="component" value="Unassembled WGS sequence"/>
</dbReference>
<evidence type="ECO:0000313" key="3">
    <source>
        <dbReference type="Proteomes" id="UP000023152"/>
    </source>
</evidence>